<evidence type="ECO:0000256" key="4">
    <source>
        <dbReference type="ARBA" id="ARBA00022801"/>
    </source>
</evidence>
<comment type="caution">
    <text evidence="10">The sequence shown here is derived from an EMBL/GenBank/DDBJ whole genome shotgun (WGS) entry which is preliminary data.</text>
</comment>
<proteinExistence type="predicted"/>
<keyword evidence="5 7" id="KW-0720">Serine protease</keyword>
<dbReference type="InterPro" id="IPR050127">
    <property type="entry name" value="Serine_Proteases_S1"/>
</dbReference>
<keyword evidence="2" id="KW-0964">Secreted</keyword>
<dbReference type="Proteomes" id="UP000708208">
    <property type="component" value="Unassembled WGS sequence"/>
</dbReference>
<dbReference type="InterPro" id="IPR033116">
    <property type="entry name" value="TRYPSIN_SER"/>
</dbReference>
<name>A0A8J2LBM7_9HEXA</name>
<dbReference type="PROSITE" id="PS00135">
    <property type="entry name" value="TRYPSIN_SER"/>
    <property type="match status" value="1"/>
</dbReference>
<comment type="subcellular location">
    <subcellularLocation>
        <location evidence="1">Secreted</location>
    </subcellularLocation>
</comment>
<sequence length="257" mass="27788">MHKLTLIVVLLVAACHAMPRRRNLLPHIVGGVPVNKNELPYQISLQYFGEHMCGGTIISDSAIVTAAHCIFIGYESEITIVAGDHLLTRDDGTEQRRAVRKVTVHEDYDDNEYPNDIALVILEEPFTLNGAVKALPLAPEGHDANGSALTSGWGSLDWEGEYPDIMYKVSVPIVSDQECIAAYGSDVVASNICAGFPEGGKDACQGDSGGPLVAEDLGYKYLAGIVSWGEGCAFPNYPGVYTEVSYFVNWIAKNLPQ</sequence>
<organism evidence="10 11">
    <name type="scientific">Allacma fusca</name>
    <dbReference type="NCBI Taxonomy" id="39272"/>
    <lineage>
        <taxon>Eukaryota</taxon>
        <taxon>Metazoa</taxon>
        <taxon>Ecdysozoa</taxon>
        <taxon>Arthropoda</taxon>
        <taxon>Hexapoda</taxon>
        <taxon>Collembola</taxon>
        <taxon>Symphypleona</taxon>
        <taxon>Sminthuridae</taxon>
        <taxon>Allacma</taxon>
    </lineage>
</organism>
<dbReference type="CDD" id="cd00190">
    <property type="entry name" value="Tryp_SPc"/>
    <property type="match status" value="1"/>
</dbReference>
<dbReference type="OrthoDB" id="10059102at2759"/>
<feature type="signal peptide" evidence="8">
    <location>
        <begin position="1"/>
        <end position="17"/>
    </location>
</feature>
<keyword evidence="6" id="KW-1015">Disulfide bond</keyword>
<feature type="chain" id="PRO_5035164891" description="Peptidase S1 domain-containing protein" evidence="8">
    <location>
        <begin position="18"/>
        <end position="257"/>
    </location>
</feature>
<evidence type="ECO:0000256" key="1">
    <source>
        <dbReference type="ARBA" id="ARBA00004613"/>
    </source>
</evidence>
<keyword evidence="11" id="KW-1185">Reference proteome</keyword>
<evidence type="ECO:0000313" key="11">
    <source>
        <dbReference type="Proteomes" id="UP000708208"/>
    </source>
</evidence>
<evidence type="ECO:0000259" key="9">
    <source>
        <dbReference type="PROSITE" id="PS50240"/>
    </source>
</evidence>
<keyword evidence="3 7" id="KW-0645">Protease</keyword>
<dbReference type="PANTHER" id="PTHR24264">
    <property type="entry name" value="TRYPSIN-RELATED"/>
    <property type="match status" value="1"/>
</dbReference>
<dbReference type="GO" id="GO:0005615">
    <property type="term" value="C:extracellular space"/>
    <property type="evidence" value="ECO:0007669"/>
    <property type="project" value="TreeGrafter"/>
</dbReference>
<dbReference type="EMBL" id="CAJVCH010553531">
    <property type="protein sequence ID" value="CAG7829929.1"/>
    <property type="molecule type" value="Genomic_DNA"/>
</dbReference>
<gene>
    <name evidence="10" type="ORF">AFUS01_LOCUS39765</name>
</gene>
<dbReference type="GO" id="GO:0004252">
    <property type="term" value="F:serine-type endopeptidase activity"/>
    <property type="evidence" value="ECO:0007669"/>
    <property type="project" value="InterPro"/>
</dbReference>
<dbReference type="GO" id="GO:0016485">
    <property type="term" value="P:protein processing"/>
    <property type="evidence" value="ECO:0007669"/>
    <property type="project" value="UniProtKB-ARBA"/>
</dbReference>
<evidence type="ECO:0000256" key="8">
    <source>
        <dbReference type="SAM" id="SignalP"/>
    </source>
</evidence>
<dbReference type="PROSITE" id="PS51257">
    <property type="entry name" value="PROKAR_LIPOPROTEIN"/>
    <property type="match status" value="1"/>
</dbReference>
<keyword evidence="4 7" id="KW-0378">Hydrolase</keyword>
<keyword evidence="8" id="KW-0732">Signal</keyword>
<evidence type="ECO:0000256" key="7">
    <source>
        <dbReference type="RuleBase" id="RU363034"/>
    </source>
</evidence>
<dbReference type="FunFam" id="2.40.10.10:FF:000047">
    <property type="entry name" value="Trypsin eta"/>
    <property type="match status" value="1"/>
</dbReference>
<evidence type="ECO:0000256" key="5">
    <source>
        <dbReference type="ARBA" id="ARBA00022825"/>
    </source>
</evidence>
<dbReference type="InterPro" id="IPR018114">
    <property type="entry name" value="TRYPSIN_HIS"/>
</dbReference>
<dbReference type="Pfam" id="PF00089">
    <property type="entry name" value="Trypsin"/>
    <property type="match status" value="1"/>
</dbReference>
<accession>A0A8J2LBM7</accession>
<evidence type="ECO:0000256" key="2">
    <source>
        <dbReference type="ARBA" id="ARBA00022525"/>
    </source>
</evidence>
<dbReference type="AlphaFoldDB" id="A0A8J2LBM7"/>
<dbReference type="SMART" id="SM00020">
    <property type="entry name" value="Tryp_SPc"/>
    <property type="match status" value="1"/>
</dbReference>
<dbReference type="PROSITE" id="PS00134">
    <property type="entry name" value="TRYPSIN_HIS"/>
    <property type="match status" value="1"/>
</dbReference>
<evidence type="ECO:0000256" key="6">
    <source>
        <dbReference type="ARBA" id="ARBA00023157"/>
    </source>
</evidence>
<dbReference type="InterPro" id="IPR001254">
    <property type="entry name" value="Trypsin_dom"/>
</dbReference>
<evidence type="ECO:0000256" key="3">
    <source>
        <dbReference type="ARBA" id="ARBA00022670"/>
    </source>
</evidence>
<reference evidence="10" key="1">
    <citation type="submission" date="2021-06" db="EMBL/GenBank/DDBJ databases">
        <authorList>
            <person name="Hodson N. C."/>
            <person name="Mongue J. A."/>
            <person name="Jaron S. K."/>
        </authorList>
    </citation>
    <scope>NUCLEOTIDE SEQUENCE</scope>
</reference>
<evidence type="ECO:0000313" key="10">
    <source>
        <dbReference type="EMBL" id="CAG7829929.1"/>
    </source>
</evidence>
<protein>
    <recommendedName>
        <fullName evidence="9">Peptidase S1 domain-containing protein</fullName>
    </recommendedName>
</protein>
<feature type="domain" description="Peptidase S1" evidence="9">
    <location>
        <begin position="28"/>
        <end position="256"/>
    </location>
</feature>
<dbReference type="PANTHER" id="PTHR24264:SF65">
    <property type="entry name" value="SRCR DOMAIN-CONTAINING PROTEIN"/>
    <property type="match status" value="1"/>
</dbReference>
<dbReference type="PROSITE" id="PS50240">
    <property type="entry name" value="TRYPSIN_DOM"/>
    <property type="match status" value="1"/>
</dbReference>